<comment type="caution">
    <text evidence="1">The sequence shown here is derived from an EMBL/GenBank/DDBJ whole genome shotgun (WGS) entry which is preliminary data.</text>
</comment>
<reference evidence="1" key="1">
    <citation type="submission" date="2021-05" db="EMBL/GenBank/DDBJ databases">
        <authorList>
            <person name="Pietrasiak N."/>
            <person name="Ward R."/>
            <person name="Stajich J.E."/>
            <person name="Kurbessoian T."/>
        </authorList>
    </citation>
    <scope>NUCLEOTIDE SEQUENCE</scope>
    <source>
        <strain evidence="1">GSE-NOS-MK-12-04C</strain>
    </source>
</reference>
<accession>A0A951QQP6</accession>
<reference evidence="1" key="2">
    <citation type="journal article" date="2022" name="Microbiol. Resour. Announc.">
        <title>Metagenome Sequencing to Explore Phylogenomics of Terrestrial Cyanobacteria.</title>
        <authorList>
            <person name="Ward R.D."/>
            <person name="Stajich J.E."/>
            <person name="Johansen J.R."/>
            <person name="Huntemann M."/>
            <person name="Clum A."/>
            <person name="Foster B."/>
            <person name="Foster B."/>
            <person name="Roux S."/>
            <person name="Palaniappan K."/>
            <person name="Varghese N."/>
            <person name="Mukherjee S."/>
            <person name="Reddy T.B.K."/>
            <person name="Daum C."/>
            <person name="Copeland A."/>
            <person name="Chen I.A."/>
            <person name="Ivanova N.N."/>
            <person name="Kyrpides N.C."/>
            <person name="Shapiro N."/>
            <person name="Eloe-Fadrosh E.A."/>
            <person name="Pietrasiak N."/>
        </authorList>
    </citation>
    <scope>NUCLEOTIDE SEQUENCE</scope>
    <source>
        <strain evidence="1">GSE-NOS-MK-12-04C</strain>
    </source>
</reference>
<proteinExistence type="predicted"/>
<dbReference type="AlphaFoldDB" id="A0A951QQP6"/>
<dbReference type="EMBL" id="JAHHGZ010000028">
    <property type="protein sequence ID" value="MBW4670173.1"/>
    <property type="molecule type" value="Genomic_DNA"/>
</dbReference>
<name>A0A951QQP6_9CYAN</name>
<protein>
    <submittedName>
        <fullName evidence="1">Uncharacterized protein</fullName>
    </submittedName>
</protein>
<dbReference type="Proteomes" id="UP000729701">
    <property type="component" value="Unassembled WGS sequence"/>
</dbReference>
<evidence type="ECO:0000313" key="2">
    <source>
        <dbReference type="Proteomes" id="UP000729701"/>
    </source>
</evidence>
<gene>
    <name evidence="1" type="ORF">KME60_22870</name>
</gene>
<evidence type="ECO:0000313" key="1">
    <source>
        <dbReference type="EMBL" id="MBW4670173.1"/>
    </source>
</evidence>
<organism evidence="1 2">
    <name type="scientific">Cyanomargarita calcarea GSE-NOS-MK-12-04C</name>
    <dbReference type="NCBI Taxonomy" id="2839659"/>
    <lineage>
        <taxon>Bacteria</taxon>
        <taxon>Bacillati</taxon>
        <taxon>Cyanobacteriota</taxon>
        <taxon>Cyanophyceae</taxon>
        <taxon>Nostocales</taxon>
        <taxon>Cyanomargaritaceae</taxon>
        <taxon>Cyanomargarita</taxon>
    </lineage>
</organism>
<sequence length="90" mass="10041">MSNSSAVNWVIFLWCDGAIASRIKMEIDAPTTKLKPSTIYGRSGTKVEIKSMAIARVNITSSTNLGGLYWLDKIKLFNQKCQYLILSPEL</sequence>